<evidence type="ECO:0000256" key="6">
    <source>
        <dbReference type="SAM" id="MobiDB-lite"/>
    </source>
</evidence>
<evidence type="ECO:0000256" key="1">
    <source>
        <dbReference type="ARBA" id="ARBA00000971"/>
    </source>
</evidence>
<evidence type="ECO:0000256" key="4">
    <source>
        <dbReference type="ARBA" id="ARBA00023235"/>
    </source>
</evidence>
<evidence type="ECO:0000256" key="3">
    <source>
        <dbReference type="ARBA" id="ARBA00023110"/>
    </source>
</evidence>
<evidence type="ECO:0000259" key="7">
    <source>
        <dbReference type="PROSITE" id="PS50059"/>
    </source>
</evidence>
<dbReference type="GO" id="GO:0005737">
    <property type="term" value="C:cytoplasm"/>
    <property type="evidence" value="ECO:0007669"/>
    <property type="project" value="TreeGrafter"/>
</dbReference>
<feature type="region of interest" description="Disordered" evidence="6">
    <location>
        <begin position="119"/>
        <end position="167"/>
    </location>
</feature>
<sequence>MRSATRAGAQARRPGSIVAQATDFSTKTDQSLWKDFDAVFEAAPEPTVDDAALDEMSMALDDDGATAPVVGTEDGMLSFEGTAGGMLDAMMAAGIQVPDAEQAAKKVANAPPAVMEPAACGDPSCTHDHDHSHGHDHGHGHEQSKKPQTEKERRAAKKAAAAKEAEAMELERMKAEVQHLRLMLLSQSMGVGGGGTDANAPPAPPAELPKVPPHPFDHDHGHNHAMGASEADRSAYGTPYASSTEQIEAAAAAAEVANTVANKGIRQRGLGSKVNEGPSSTSLPVKTVAAMGAATCGPWRKSLKVESGKGVDSAGEGRASGQGEGISEPHCWLSEARAGWCERHGWGDLVSEGILPCWVRASAVAALERADCDQAAAAALVEAVVANNSEHAAFVWAEEFATSHPDPNPDPTTDGGDDDGASAPPLVSEPPIEVEGVQYAGAEQYFQLQKSKKTPEYRQAAAALANATAEEALAVSRTFAVRDGWGDMKLEVMRRAVRAKVLQSPALRELLLSTEGYPLVCFKQTDAFWGTGKKGTGKNHLGKLLTDVRAELLAAREVAAGARAAGEDGPVFAARYATNTEVGAVDVSGGGGGVLKMKMVVGDGAGVGGDAVSKGGCGATVHYTGRLDGPQGPVFDCSRTKGRPFSFLLGTGAVIEGWDRGVATMEAGERAILTIKGDYGYGVRGHPPKIPPSATLCFDVEVVSFTRAGAEQPGQGQGQEGAACCGGGGGHDHAHEHEHGHGNGCC</sequence>
<name>A0A7S2FYP6_9STRA</name>
<dbReference type="Gene3D" id="1.10.357.40">
    <property type="entry name" value="YbiA-like"/>
    <property type="match status" value="1"/>
</dbReference>
<dbReference type="EC" id="5.2.1.8" evidence="2 5"/>
<keyword evidence="3 5" id="KW-0697">Rotamase</keyword>
<feature type="region of interest" description="Disordered" evidence="6">
    <location>
        <begin position="710"/>
        <end position="730"/>
    </location>
</feature>
<dbReference type="Gene3D" id="3.10.50.40">
    <property type="match status" value="1"/>
</dbReference>
<dbReference type="PANTHER" id="PTHR10516:SF443">
    <property type="entry name" value="FK506-BINDING PROTEIN 59-RELATED"/>
    <property type="match status" value="1"/>
</dbReference>
<organism evidence="8">
    <name type="scientific">Florenciella parvula</name>
    <dbReference type="NCBI Taxonomy" id="236787"/>
    <lineage>
        <taxon>Eukaryota</taxon>
        <taxon>Sar</taxon>
        <taxon>Stramenopiles</taxon>
        <taxon>Ochrophyta</taxon>
        <taxon>Dictyochophyceae</taxon>
        <taxon>Florenciellales</taxon>
        <taxon>Florenciella</taxon>
    </lineage>
</organism>
<feature type="region of interest" description="Disordered" evidence="6">
    <location>
        <begin position="401"/>
        <end position="427"/>
    </location>
</feature>
<dbReference type="GO" id="GO:0003755">
    <property type="term" value="F:peptidyl-prolyl cis-trans isomerase activity"/>
    <property type="evidence" value="ECO:0007669"/>
    <property type="project" value="UniProtKB-KW"/>
</dbReference>
<gene>
    <name evidence="8" type="ORF">FPAR1323_LOCUS9305</name>
</gene>
<dbReference type="SUPFAM" id="SSF54534">
    <property type="entry name" value="FKBP-like"/>
    <property type="match status" value="1"/>
</dbReference>
<reference evidence="8" key="1">
    <citation type="submission" date="2021-01" db="EMBL/GenBank/DDBJ databases">
        <authorList>
            <person name="Corre E."/>
            <person name="Pelletier E."/>
            <person name="Niang G."/>
            <person name="Scheremetjew M."/>
            <person name="Finn R."/>
            <person name="Kale V."/>
            <person name="Holt S."/>
            <person name="Cochrane G."/>
            <person name="Meng A."/>
            <person name="Brown T."/>
            <person name="Cohen L."/>
        </authorList>
    </citation>
    <scope>NUCLEOTIDE SEQUENCE</scope>
    <source>
        <strain evidence="8">RCC1693</strain>
    </source>
</reference>
<dbReference type="Pfam" id="PF00254">
    <property type="entry name" value="FKBP_C"/>
    <property type="match status" value="1"/>
</dbReference>
<feature type="region of interest" description="Disordered" evidence="6">
    <location>
        <begin position="307"/>
        <end position="326"/>
    </location>
</feature>
<dbReference type="InterPro" id="IPR050689">
    <property type="entry name" value="FKBP-type_PPIase"/>
</dbReference>
<dbReference type="SUPFAM" id="SSF143990">
    <property type="entry name" value="YbiA-like"/>
    <property type="match status" value="1"/>
</dbReference>
<comment type="catalytic activity">
    <reaction evidence="1 5">
        <text>[protein]-peptidylproline (omega=180) = [protein]-peptidylproline (omega=0)</text>
        <dbReference type="Rhea" id="RHEA:16237"/>
        <dbReference type="Rhea" id="RHEA-COMP:10747"/>
        <dbReference type="Rhea" id="RHEA-COMP:10748"/>
        <dbReference type="ChEBI" id="CHEBI:83833"/>
        <dbReference type="ChEBI" id="CHEBI:83834"/>
        <dbReference type="EC" id="5.2.1.8"/>
    </reaction>
</comment>
<evidence type="ECO:0000256" key="5">
    <source>
        <dbReference type="PROSITE-ProRule" id="PRU00277"/>
    </source>
</evidence>
<dbReference type="InterPro" id="IPR046357">
    <property type="entry name" value="PPIase_dom_sf"/>
</dbReference>
<protein>
    <recommendedName>
        <fullName evidence="2 5">peptidylprolyl isomerase</fullName>
        <ecNumber evidence="2 5">5.2.1.8</ecNumber>
    </recommendedName>
</protein>
<accession>A0A7S2FYP6</accession>
<dbReference type="NCBIfam" id="TIGR02464">
    <property type="entry name" value="ribofla_fusion"/>
    <property type="match status" value="1"/>
</dbReference>
<dbReference type="PANTHER" id="PTHR10516">
    <property type="entry name" value="PEPTIDYL-PROLYL CIS-TRANS ISOMERASE"/>
    <property type="match status" value="1"/>
</dbReference>
<dbReference type="CDD" id="cd15457">
    <property type="entry name" value="NADAR"/>
    <property type="match status" value="1"/>
</dbReference>
<dbReference type="InterPro" id="IPR037238">
    <property type="entry name" value="YbiA-like_sf"/>
</dbReference>
<feature type="compositionally biased region" description="Gly residues" evidence="6">
    <location>
        <begin position="715"/>
        <end position="729"/>
    </location>
</feature>
<dbReference type="InterPro" id="IPR001179">
    <property type="entry name" value="PPIase_FKBP_dom"/>
</dbReference>
<dbReference type="AlphaFoldDB" id="A0A7S2FYP6"/>
<evidence type="ECO:0000256" key="2">
    <source>
        <dbReference type="ARBA" id="ARBA00013194"/>
    </source>
</evidence>
<keyword evidence="4 5" id="KW-0413">Isomerase</keyword>
<dbReference type="InterPro" id="IPR012816">
    <property type="entry name" value="NADAR"/>
</dbReference>
<dbReference type="EMBL" id="HBGT01017526">
    <property type="protein sequence ID" value="CAD9418414.1"/>
    <property type="molecule type" value="Transcribed_RNA"/>
</dbReference>
<proteinExistence type="predicted"/>
<dbReference type="PROSITE" id="PS50059">
    <property type="entry name" value="FKBP_PPIASE"/>
    <property type="match status" value="1"/>
</dbReference>
<feature type="domain" description="PPIase FKBP-type" evidence="7">
    <location>
        <begin position="616"/>
        <end position="706"/>
    </location>
</feature>
<feature type="compositionally biased region" description="Basic and acidic residues" evidence="6">
    <location>
        <begin position="125"/>
        <end position="153"/>
    </location>
</feature>
<dbReference type="Pfam" id="PF08719">
    <property type="entry name" value="NADAR"/>
    <property type="match status" value="1"/>
</dbReference>
<evidence type="ECO:0000313" key="8">
    <source>
        <dbReference type="EMBL" id="CAD9418414.1"/>
    </source>
</evidence>